<dbReference type="GO" id="GO:0005634">
    <property type="term" value="C:nucleus"/>
    <property type="evidence" value="ECO:0007669"/>
    <property type="project" value="TreeGrafter"/>
</dbReference>
<dbReference type="PANTHER" id="PTHR10257">
    <property type="entry name" value="SERINE/THREONINE PROTEIN PHOSPHATASE 2A PP2A REGULATORY SUBUNIT B"/>
    <property type="match status" value="1"/>
</dbReference>
<dbReference type="PANTHER" id="PTHR10257:SF3">
    <property type="entry name" value="SERINE_THREONINE-PROTEIN PHOSPHATASE 2A 56 KDA REGULATORY SUBUNIT GAMMA ISOFORM"/>
    <property type="match status" value="1"/>
</dbReference>
<feature type="region of interest" description="Disordered" evidence="2">
    <location>
        <begin position="325"/>
        <end position="349"/>
    </location>
</feature>
<accession>A0A8S4DW18</accession>
<protein>
    <submittedName>
        <fullName evidence="3">(diamondback moth) hypothetical protein</fullName>
    </submittedName>
</protein>
<gene>
    <name evidence="3" type="ORF">PLXY2_LOCUS3496</name>
</gene>
<feature type="region of interest" description="Disordered" evidence="2">
    <location>
        <begin position="295"/>
        <end position="314"/>
    </location>
</feature>
<dbReference type="SUPFAM" id="SSF48371">
    <property type="entry name" value="ARM repeat"/>
    <property type="match status" value="1"/>
</dbReference>
<dbReference type="Pfam" id="PF01603">
    <property type="entry name" value="B56"/>
    <property type="match status" value="1"/>
</dbReference>
<evidence type="ECO:0000256" key="2">
    <source>
        <dbReference type="SAM" id="MobiDB-lite"/>
    </source>
</evidence>
<keyword evidence="4" id="KW-1185">Reference proteome</keyword>
<dbReference type="InterPro" id="IPR002554">
    <property type="entry name" value="PP2A_B56"/>
</dbReference>
<dbReference type="Gene3D" id="1.25.10.10">
    <property type="entry name" value="Leucine-rich Repeat Variant"/>
    <property type="match status" value="1"/>
</dbReference>
<dbReference type="InterPro" id="IPR011989">
    <property type="entry name" value="ARM-like"/>
</dbReference>
<name>A0A8S4DW18_PLUXY</name>
<comment type="caution">
    <text evidence="3">The sequence shown here is derived from an EMBL/GenBank/DDBJ whole genome shotgun (WGS) entry which is preliminary data.</text>
</comment>
<evidence type="ECO:0000313" key="4">
    <source>
        <dbReference type="Proteomes" id="UP000653454"/>
    </source>
</evidence>
<proteinExistence type="inferred from homology"/>
<evidence type="ECO:0000313" key="3">
    <source>
        <dbReference type="EMBL" id="CAG9105928.1"/>
    </source>
</evidence>
<dbReference type="GO" id="GO:0072542">
    <property type="term" value="F:protein phosphatase activator activity"/>
    <property type="evidence" value="ECO:0007669"/>
    <property type="project" value="TreeGrafter"/>
</dbReference>
<dbReference type="GO" id="GO:0007165">
    <property type="term" value="P:signal transduction"/>
    <property type="evidence" value="ECO:0007669"/>
    <property type="project" value="InterPro"/>
</dbReference>
<dbReference type="InterPro" id="IPR016024">
    <property type="entry name" value="ARM-type_fold"/>
</dbReference>
<feature type="compositionally biased region" description="Pro residues" evidence="2">
    <location>
        <begin position="297"/>
        <end position="310"/>
    </location>
</feature>
<dbReference type="Proteomes" id="UP000653454">
    <property type="component" value="Unassembled WGS sequence"/>
</dbReference>
<organism evidence="3 4">
    <name type="scientific">Plutella xylostella</name>
    <name type="common">Diamondback moth</name>
    <name type="synonym">Plutella maculipennis</name>
    <dbReference type="NCBI Taxonomy" id="51655"/>
    <lineage>
        <taxon>Eukaryota</taxon>
        <taxon>Metazoa</taxon>
        <taxon>Ecdysozoa</taxon>
        <taxon>Arthropoda</taxon>
        <taxon>Hexapoda</taxon>
        <taxon>Insecta</taxon>
        <taxon>Pterygota</taxon>
        <taxon>Neoptera</taxon>
        <taxon>Endopterygota</taxon>
        <taxon>Lepidoptera</taxon>
        <taxon>Glossata</taxon>
        <taxon>Ditrysia</taxon>
        <taxon>Yponomeutoidea</taxon>
        <taxon>Plutellidae</taxon>
        <taxon>Plutella</taxon>
    </lineage>
</organism>
<dbReference type="EMBL" id="CAJHNJ030000009">
    <property type="protein sequence ID" value="CAG9105928.1"/>
    <property type="molecule type" value="Genomic_DNA"/>
</dbReference>
<evidence type="ECO:0000256" key="1">
    <source>
        <dbReference type="ARBA" id="ARBA00009745"/>
    </source>
</evidence>
<dbReference type="GO" id="GO:0005829">
    <property type="term" value="C:cytosol"/>
    <property type="evidence" value="ECO:0007669"/>
    <property type="project" value="TreeGrafter"/>
</dbReference>
<reference evidence="3" key="1">
    <citation type="submission" date="2020-11" db="EMBL/GenBank/DDBJ databases">
        <authorList>
            <person name="Whiteford S."/>
        </authorList>
    </citation>
    <scope>NUCLEOTIDE SEQUENCE</scope>
</reference>
<sequence>MAACAAACRSRSPTPRVAAAAPRAAWSASRYSSRQRGLRKFNIIFFPAGAKPTRTVATLSHFAEVFIYETEHHNGIAELLEILGSIINGFALPLKEEHKMFLLRVLLPLHKAKSLSVYHPQLAYCVVQFLEKDPSLTEPVVRALLKYWPKTHSPKEVMFLNGLEEVLDVVEPAEFQKVMQPLFRQLAQCVSSPHFQVAERALYYWNNEYIMSLISDNAAVILPIMFPALYRNTKSHWNKTIHGLVYNALKVFMEMNQKLFDECTQQYKQEKHKERERQHQREELWRRLEQQATCSPALPPARPAPPSPPPADDRALTHHTIEQEAQQLRKGGYNSKPAPLLRKKSELPADSVTVKALSDHKRADPYLPTPPDVNNC</sequence>
<comment type="similarity">
    <text evidence="1">Belongs to the phosphatase 2A regulatory subunit B56 family.</text>
</comment>
<dbReference type="GO" id="GO:0000159">
    <property type="term" value="C:protein phosphatase type 2A complex"/>
    <property type="evidence" value="ECO:0007669"/>
    <property type="project" value="InterPro"/>
</dbReference>
<dbReference type="AlphaFoldDB" id="A0A8S4DW18"/>
<dbReference type="FunFam" id="1.25.10.10:FF:000389">
    <property type="entry name" value="Serine/threonine-protein phosphatase 2A 56 kDa regulatory subunit"/>
    <property type="match status" value="1"/>
</dbReference>